<keyword evidence="3" id="KW-1185">Reference proteome</keyword>
<proteinExistence type="predicted"/>
<accession>A0ABU9PMM3</accession>
<evidence type="ECO:0000313" key="2">
    <source>
        <dbReference type="EMBL" id="MEM0706876.1"/>
    </source>
</evidence>
<dbReference type="RefSeq" id="WP_342698406.1">
    <property type="nucleotide sequence ID" value="NZ_JBCGUG010000021.1"/>
</dbReference>
<dbReference type="PROSITE" id="PS51688">
    <property type="entry name" value="ICA"/>
    <property type="match status" value="1"/>
</dbReference>
<gene>
    <name evidence="2" type="ORF">AAGT82_21000</name>
</gene>
<comment type="caution">
    <text evidence="2">The sequence shown here is derived from an EMBL/GenBank/DDBJ whole genome shotgun (WGS) entry which is preliminary data.</text>
</comment>
<dbReference type="EMBL" id="JBCGUG010000021">
    <property type="protein sequence ID" value="MEM0706876.1"/>
    <property type="molecule type" value="Genomic_DNA"/>
</dbReference>
<dbReference type="InterPro" id="IPR030392">
    <property type="entry name" value="S74_ICA"/>
</dbReference>
<protein>
    <submittedName>
        <fullName evidence="2">Tail fiber domain-containing protein</fullName>
    </submittedName>
</protein>
<organism evidence="2 3">
    <name type="scientific">Enterobacter quasihormaechei</name>
    <dbReference type="NCBI Taxonomy" id="2529382"/>
    <lineage>
        <taxon>Bacteria</taxon>
        <taxon>Pseudomonadati</taxon>
        <taxon>Pseudomonadota</taxon>
        <taxon>Gammaproteobacteria</taxon>
        <taxon>Enterobacterales</taxon>
        <taxon>Enterobacteriaceae</taxon>
        <taxon>Enterobacter</taxon>
    </lineage>
</organism>
<dbReference type="Pfam" id="PF13884">
    <property type="entry name" value="Peptidase_S74"/>
    <property type="match status" value="1"/>
</dbReference>
<name>A0ABU9PMM3_9ENTR</name>
<evidence type="ECO:0000259" key="1">
    <source>
        <dbReference type="PROSITE" id="PS51688"/>
    </source>
</evidence>
<reference evidence="2 3" key="1">
    <citation type="submission" date="2024-04" db="EMBL/GenBank/DDBJ databases">
        <title>Draft genome sequence of a multidrug-resistant Enterobacter quasihormaechei Hakim RU_CBWE strain isolated from pond surface water at the University of Rajshahi in Bangladesh.</title>
        <authorList>
            <person name="Raihan J."/>
            <person name="Islam M.S."/>
            <person name="Khan M.U."/>
            <person name="Romance M."/>
            <person name="Haque M.H."/>
        </authorList>
    </citation>
    <scope>NUCLEOTIDE SEQUENCE [LARGE SCALE GENOMIC DNA]</scope>
    <source>
        <strain evidence="2 3">Hakim RU_CBWE</strain>
    </source>
</reference>
<feature type="domain" description="Peptidase S74" evidence="1">
    <location>
        <begin position="326"/>
        <end position="427"/>
    </location>
</feature>
<dbReference type="Proteomes" id="UP001490940">
    <property type="component" value="Unassembled WGS sequence"/>
</dbReference>
<evidence type="ECO:0000313" key="3">
    <source>
        <dbReference type="Proteomes" id="UP001490940"/>
    </source>
</evidence>
<sequence length="436" mass="45506">MLYNTGTIAVNGNTATGNGTNWTAPASQIRVGQALFVLSNPVQMFQITAINSATSLTVTPAASPALSGQKYGILVTDSLSVDGLAQSMSQLINEYDENIGAWETFATTSANQNITVTINGARVTIPSIGKLVQKGSNGAVGVSDGGTGATNAADARTNLGLGESNTANFGCIEIGAKKPSSASFVDFHFLGTNDYDARILCGGNSNGAMGKGDFTFYAGKYVFIGDSFEFRNPITCQNSISASAKIATTSDMECKTKIAVLAPADNQNAHVWFYGTGGASRGVIYSGQTGIIQIRPDNNDNGGSNGYSFAFGADGKFTCVTMNQTSDERVKFDKEPVSAALDKICSLTGYTFGIQLTGTESVRSAGIIAQELEQVLPVAVSSGGTGTTPAGEEINDLKTVDYSAMSALYVEAIKELAERLKIIEKELADLRGATVF</sequence>